<dbReference type="Proteomes" id="UP000615446">
    <property type="component" value="Unassembled WGS sequence"/>
</dbReference>
<dbReference type="GO" id="GO:0005634">
    <property type="term" value="C:nucleus"/>
    <property type="evidence" value="ECO:0007669"/>
    <property type="project" value="UniProtKB-ARBA"/>
</dbReference>
<comment type="caution">
    <text evidence="3">The sequence shown here is derived from an EMBL/GenBank/DDBJ whole genome shotgun (WGS) entry which is preliminary data.</text>
</comment>
<evidence type="ECO:0000256" key="1">
    <source>
        <dbReference type="SAM" id="Coils"/>
    </source>
</evidence>
<proteinExistence type="predicted"/>
<accession>A0A8H3LJ33</accession>
<reference evidence="3" key="1">
    <citation type="submission" date="2019-10" db="EMBL/GenBank/DDBJ databases">
        <title>Conservation and host-specific expression of non-tandemly repeated heterogenous ribosome RNA gene in arbuscular mycorrhizal fungi.</title>
        <authorList>
            <person name="Maeda T."/>
            <person name="Kobayashi Y."/>
            <person name="Nakagawa T."/>
            <person name="Ezawa T."/>
            <person name="Yamaguchi K."/>
            <person name="Bino T."/>
            <person name="Nishimoto Y."/>
            <person name="Shigenobu S."/>
            <person name="Kawaguchi M."/>
        </authorList>
    </citation>
    <scope>NUCLEOTIDE SEQUENCE</scope>
    <source>
        <strain evidence="3">HR1</strain>
    </source>
</reference>
<protein>
    <submittedName>
        <fullName evidence="3">Putative integrase core domain protein</fullName>
    </submittedName>
</protein>
<dbReference type="PANTHER" id="PTHR37984:SF5">
    <property type="entry name" value="PROTEIN NYNRIN-LIKE"/>
    <property type="match status" value="1"/>
</dbReference>
<dbReference type="Gene3D" id="3.30.420.10">
    <property type="entry name" value="Ribonuclease H-like superfamily/Ribonuclease H"/>
    <property type="match status" value="1"/>
</dbReference>
<dbReference type="InterPro" id="IPR012337">
    <property type="entry name" value="RNaseH-like_sf"/>
</dbReference>
<sequence length="316" mass="37040">MYNNIKIYIESCNNCQRRGKTKRREELLPLKIGGPFDKIGIDIKSPLPVTQKGNRYIIVAMDYFTKWPKARAIPNAKAETVAKFLFEEIISRHGVPKEILSDRDTSFNNALINEICDKYQTKHRLTSAYRPQTNGIVKCFNRTIGESLAKLVINKDNNKEWDDYIQAILLAYCTRRQAVLPIELMIDTNINKEKDIHEVLLERTYNIMEKLDQDLEKVKIRINQRQQIQKKKYDDKGISLKLKIGDKVLVEQTHLRNNMSAKLENQWIGLYYIHNVLDQNVYKLRHMNGKLVKGVIHGNRLKIYIEQYLEPLILLE</sequence>
<dbReference type="InterPro" id="IPR050951">
    <property type="entry name" value="Retrovirus_Pol_polyprotein"/>
</dbReference>
<feature type="coiled-coil region" evidence="1">
    <location>
        <begin position="201"/>
        <end position="228"/>
    </location>
</feature>
<dbReference type="PROSITE" id="PS50994">
    <property type="entry name" value="INTEGRASE"/>
    <property type="match status" value="1"/>
</dbReference>
<dbReference type="SUPFAM" id="SSF53098">
    <property type="entry name" value="Ribonuclease H-like"/>
    <property type="match status" value="1"/>
</dbReference>
<dbReference type="OrthoDB" id="5592268at2759"/>
<dbReference type="GO" id="GO:0003676">
    <property type="term" value="F:nucleic acid binding"/>
    <property type="evidence" value="ECO:0007669"/>
    <property type="project" value="InterPro"/>
</dbReference>
<keyword evidence="1" id="KW-0175">Coiled coil</keyword>
<name>A0A8H3LJ33_9GLOM</name>
<dbReference type="Pfam" id="PF00665">
    <property type="entry name" value="rve"/>
    <property type="match status" value="1"/>
</dbReference>
<evidence type="ECO:0000313" key="3">
    <source>
        <dbReference type="EMBL" id="GES86821.1"/>
    </source>
</evidence>
<organism evidence="3 4">
    <name type="scientific">Rhizophagus clarus</name>
    <dbReference type="NCBI Taxonomy" id="94130"/>
    <lineage>
        <taxon>Eukaryota</taxon>
        <taxon>Fungi</taxon>
        <taxon>Fungi incertae sedis</taxon>
        <taxon>Mucoromycota</taxon>
        <taxon>Glomeromycotina</taxon>
        <taxon>Glomeromycetes</taxon>
        <taxon>Glomerales</taxon>
        <taxon>Glomeraceae</taxon>
        <taxon>Rhizophagus</taxon>
    </lineage>
</organism>
<dbReference type="InterPro" id="IPR001584">
    <property type="entry name" value="Integrase_cat-core"/>
</dbReference>
<evidence type="ECO:0000259" key="2">
    <source>
        <dbReference type="PROSITE" id="PS50994"/>
    </source>
</evidence>
<gene>
    <name evidence="3" type="ORF">RCL2_001386300</name>
</gene>
<dbReference type="InterPro" id="IPR036397">
    <property type="entry name" value="RNaseH_sf"/>
</dbReference>
<evidence type="ECO:0000313" key="4">
    <source>
        <dbReference type="Proteomes" id="UP000615446"/>
    </source>
</evidence>
<dbReference type="EMBL" id="BLAL01000162">
    <property type="protein sequence ID" value="GES86821.1"/>
    <property type="molecule type" value="Genomic_DNA"/>
</dbReference>
<dbReference type="AlphaFoldDB" id="A0A8H3LJ33"/>
<feature type="domain" description="Integrase catalytic" evidence="2">
    <location>
        <begin position="31"/>
        <end position="189"/>
    </location>
</feature>
<dbReference type="PANTHER" id="PTHR37984">
    <property type="entry name" value="PROTEIN CBG26694"/>
    <property type="match status" value="1"/>
</dbReference>
<dbReference type="GO" id="GO:0015074">
    <property type="term" value="P:DNA integration"/>
    <property type="evidence" value="ECO:0007669"/>
    <property type="project" value="InterPro"/>
</dbReference>